<dbReference type="AlphaFoldDB" id="A0A2M7FM14"/>
<accession>A0A2M7FM14</accession>
<proteinExistence type="predicted"/>
<protein>
    <recommendedName>
        <fullName evidence="3">Phage P1-related protein</fullName>
    </recommendedName>
</protein>
<dbReference type="Proteomes" id="UP000230556">
    <property type="component" value="Unassembled WGS sequence"/>
</dbReference>
<evidence type="ECO:0000313" key="2">
    <source>
        <dbReference type="Proteomes" id="UP000230556"/>
    </source>
</evidence>
<comment type="caution">
    <text evidence="1">The sequence shown here is derived from an EMBL/GenBank/DDBJ whole genome shotgun (WGS) entry which is preliminary data.</text>
</comment>
<dbReference type="EMBL" id="PFFO01000155">
    <property type="protein sequence ID" value="PIW07039.1"/>
    <property type="molecule type" value="Genomic_DNA"/>
</dbReference>
<evidence type="ECO:0008006" key="3">
    <source>
        <dbReference type="Google" id="ProtNLM"/>
    </source>
</evidence>
<name>A0A2M7FM14_9BACT</name>
<evidence type="ECO:0000313" key="1">
    <source>
        <dbReference type="EMBL" id="PIW07039.1"/>
    </source>
</evidence>
<reference evidence="2" key="1">
    <citation type="submission" date="2017-09" db="EMBL/GenBank/DDBJ databases">
        <title>Depth-based differentiation of microbial function through sediment-hosted aquifers and enrichment of novel symbionts in the deep terrestrial subsurface.</title>
        <authorList>
            <person name="Probst A.J."/>
            <person name="Ladd B."/>
            <person name="Jarett J.K."/>
            <person name="Geller-Mcgrath D.E."/>
            <person name="Sieber C.M.K."/>
            <person name="Emerson J.B."/>
            <person name="Anantharaman K."/>
            <person name="Thomas B.C."/>
            <person name="Malmstrom R."/>
            <person name="Stieglmeier M."/>
            <person name="Klingl A."/>
            <person name="Woyke T."/>
            <person name="Ryan C.M."/>
            <person name="Banfield J.F."/>
        </authorList>
    </citation>
    <scope>NUCLEOTIDE SEQUENCE [LARGE SCALE GENOMIC DNA]</scope>
</reference>
<organism evidence="1 2">
    <name type="scientific">Candidatus Collierbacteria bacterium CG17_big_fil_post_rev_8_21_14_2_50_45_7</name>
    <dbReference type="NCBI Taxonomy" id="1974536"/>
    <lineage>
        <taxon>Bacteria</taxon>
        <taxon>Candidatus Collieribacteriota</taxon>
    </lineage>
</organism>
<gene>
    <name evidence="1" type="ORF">COW38_03560</name>
</gene>
<sequence>MSKKQYQWLPSLMECSNLANWQEYEDKLYKVYTNDLRTNPPKYFGKPVITSYYPPYKNKAGFFWHLTHEGKIESERTPDIERCERLIWIKPVIEHASELQHYSKDTQKGVKEYLWLDEEEYLVILKPRGNIYVLITAFHVDYYKSVERYRREIMLLSAKK</sequence>